<evidence type="ECO:0000313" key="4">
    <source>
        <dbReference type="Proteomes" id="UP000199069"/>
    </source>
</evidence>
<reference evidence="3 5" key="2">
    <citation type="journal article" date="2018" name="Elife">
        <title>Functional genomics of lipid metabolism in the oleaginous yeast Rhodosporidium toruloides.</title>
        <authorList>
            <person name="Coradetti S.T."/>
            <person name="Pinel D."/>
            <person name="Geiselman G."/>
            <person name="Ito M."/>
            <person name="Mondo S."/>
            <person name="Reilly M.C."/>
            <person name="Cheng Y.F."/>
            <person name="Bauer S."/>
            <person name="Grigoriev I."/>
            <person name="Gladden J.M."/>
            <person name="Simmons B.A."/>
            <person name="Brem R."/>
            <person name="Arkin A.P."/>
            <person name="Skerker J.M."/>
        </authorList>
    </citation>
    <scope>NUCLEOTIDE SEQUENCE [LARGE SCALE GENOMIC DNA]</scope>
    <source>
        <strain evidence="3 5">NBRC 0880</strain>
    </source>
</reference>
<evidence type="ECO:0000313" key="5">
    <source>
        <dbReference type="Proteomes" id="UP000239560"/>
    </source>
</evidence>
<dbReference type="OMA" id="ATHKIDR"/>
<dbReference type="Proteomes" id="UP000239560">
    <property type="component" value="Unassembled WGS sequence"/>
</dbReference>
<evidence type="ECO:0000313" key="3">
    <source>
        <dbReference type="EMBL" id="PRQ74173.1"/>
    </source>
</evidence>
<organism evidence="2 4">
    <name type="scientific">Rhodotorula toruloides</name>
    <name type="common">Yeast</name>
    <name type="synonym">Rhodosporidium toruloides</name>
    <dbReference type="NCBI Taxonomy" id="5286"/>
    <lineage>
        <taxon>Eukaryota</taxon>
        <taxon>Fungi</taxon>
        <taxon>Dikarya</taxon>
        <taxon>Basidiomycota</taxon>
        <taxon>Pucciniomycotina</taxon>
        <taxon>Microbotryomycetes</taxon>
        <taxon>Sporidiobolales</taxon>
        <taxon>Sporidiobolaceae</taxon>
        <taxon>Rhodotorula</taxon>
    </lineage>
</organism>
<gene>
    <name evidence="2" type="primary">FGENESH: predicted gene_6.45</name>
    <name evidence="3" type="ORF">AAT19DRAFT_14526</name>
    <name evidence="2" type="ORF">BN2166_0031230</name>
</gene>
<accession>A0A0K3CFB5</accession>
<protein>
    <submittedName>
        <fullName evidence="2 3">Proteophosphoglycan ppg4</fullName>
    </submittedName>
</protein>
<feature type="region of interest" description="Disordered" evidence="1">
    <location>
        <begin position="187"/>
        <end position="234"/>
    </location>
</feature>
<dbReference type="EMBL" id="LCTV02000006">
    <property type="protein sequence ID" value="PRQ74173.1"/>
    <property type="molecule type" value="Genomic_DNA"/>
</dbReference>
<proteinExistence type="predicted"/>
<evidence type="ECO:0000256" key="1">
    <source>
        <dbReference type="SAM" id="MobiDB-lite"/>
    </source>
</evidence>
<dbReference type="AlphaFoldDB" id="A0A0K3CFB5"/>
<dbReference type="OrthoDB" id="2537782at2759"/>
<reference evidence="2 4" key="1">
    <citation type="submission" date="2015-07" db="EMBL/GenBank/DDBJ databases">
        <authorList>
            <person name="Cajimat M.N.B."/>
            <person name="Milazzo M.L."/>
            <person name="Fulhorst C.F."/>
        </authorList>
    </citation>
    <scope>NUCLEOTIDE SEQUENCE [LARGE SCALE GENOMIC DNA]</scope>
    <source>
        <strain evidence="2">Single colony</strain>
    </source>
</reference>
<dbReference type="STRING" id="5286.A0A0K3CFB5"/>
<sequence length="306" mass="34100">MAYSQSRLHNPLVRPPRGPRTPAHIPASLLPLSSTRNGHIVRLYNILAHLLTLPPSPETSVRTVRAWRALASCKEVHLSVLWRTGAAVIERMRVEGGEADDDEEEQRWRAGQRAEWLKYCQEGRVDRVDKFNEYILALIAAGRSEFALDELDAYLDNQPYTDSIKLNTLYGLLALLTAQPSNFSAARTRASSASEDSDSSSEDEYGLSRKRRNGRSSQPAKRVRVNGQGEGPVDADEDYSILLPAIAAASPNLFSKATERFRRAARLADREARDAKKEEGASEAARWLSLIRRHVDKQAADRDGSP</sequence>
<keyword evidence="4" id="KW-1185">Reference proteome</keyword>
<dbReference type="EMBL" id="CWKI01000006">
    <property type="protein sequence ID" value="CTR07262.1"/>
    <property type="molecule type" value="Genomic_DNA"/>
</dbReference>
<name>A0A0K3CFB5_RHOTO</name>
<dbReference type="Proteomes" id="UP000199069">
    <property type="component" value="Unassembled WGS sequence"/>
</dbReference>
<feature type="compositionally biased region" description="Acidic residues" evidence="1">
    <location>
        <begin position="195"/>
        <end position="205"/>
    </location>
</feature>
<feature type="region of interest" description="Disordered" evidence="1">
    <location>
        <begin position="1"/>
        <end position="25"/>
    </location>
</feature>
<evidence type="ECO:0000313" key="2">
    <source>
        <dbReference type="EMBL" id="CTR07262.1"/>
    </source>
</evidence>